<dbReference type="SUPFAM" id="SSF46955">
    <property type="entry name" value="Putative DNA-binding domain"/>
    <property type="match status" value="1"/>
</dbReference>
<evidence type="ECO:0000256" key="1">
    <source>
        <dbReference type="ARBA" id="ARBA00023125"/>
    </source>
</evidence>
<dbReference type="SMART" id="SM00422">
    <property type="entry name" value="HTH_MERR"/>
    <property type="match status" value="1"/>
</dbReference>
<name>A0A1G6N2T0_9ACTN</name>
<protein>
    <submittedName>
        <fullName evidence="3">MerR HTH family regulatory protein</fullName>
    </submittedName>
</protein>
<dbReference type="InterPro" id="IPR047057">
    <property type="entry name" value="MerR_fam"/>
</dbReference>
<dbReference type="Gene3D" id="1.10.1660.10">
    <property type="match status" value="1"/>
</dbReference>
<accession>A0A1G6N2T0</accession>
<dbReference type="EMBL" id="FMZL01000028">
    <property type="protein sequence ID" value="SDC62158.1"/>
    <property type="molecule type" value="Genomic_DNA"/>
</dbReference>
<proteinExistence type="predicted"/>
<dbReference type="RefSeq" id="WP_090847666.1">
    <property type="nucleotide sequence ID" value="NZ_FMZL01000028.1"/>
</dbReference>
<dbReference type="PANTHER" id="PTHR30204:SF89">
    <property type="entry name" value="HTH MERR-TYPE DOMAIN-CONTAINING PROTEIN"/>
    <property type="match status" value="1"/>
</dbReference>
<sequence length="240" mass="27160">MPDAGYLTIGKVVKRLQGQYPDLSISKVRYLEDEGLLNPSRTPSGYRLYSQKDVHRLETILYLQKNRFMPLSVIKQQLDGGEGHVSLVQTPCPNVGEDDEEVLQKFHPIDRMPELLGVPVSFVRQLSEAGVIQLRESPHGRSLVDGKDFQLIRTCGELRHFGIGPKNLRQYVTAANRESAMFEQALVVFAKKGGGVEMERTEENRQQFGQALSEMLALTGQVRDTLIRRQISKTFSEMEE</sequence>
<dbReference type="Proteomes" id="UP000198528">
    <property type="component" value="Unassembled WGS sequence"/>
</dbReference>
<reference evidence="4" key="1">
    <citation type="submission" date="2016-10" db="EMBL/GenBank/DDBJ databases">
        <authorList>
            <person name="Varghese N."/>
            <person name="Submissions S."/>
        </authorList>
    </citation>
    <scope>NUCLEOTIDE SEQUENCE [LARGE SCALE GENOMIC DNA]</scope>
    <source>
        <strain evidence="4">DSM 22619</strain>
    </source>
</reference>
<dbReference type="CDD" id="cd00592">
    <property type="entry name" value="HTH_MerR-like"/>
    <property type="match status" value="1"/>
</dbReference>
<dbReference type="Pfam" id="PF13411">
    <property type="entry name" value="MerR_1"/>
    <property type="match status" value="1"/>
</dbReference>
<dbReference type="PANTHER" id="PTHR30204">
    <property type="entry name" value="REDOX-CYCLING DRUG-SENSING TRANSCRIPTIONAL ACTIVATOR SOXR"/>
    <property type="match status" value="1"/>
</dbReference>
<dbReference type="PROSITE" id="PS50937">
    <property type="entry name" value="HTH_MERR_2"/>
    <property type="match status" value="1"/>
</dbReference>
<evidence type="ECO:0000259" key="2">
    <source>
        <dbReference type="PROSITE" id="PS50937"/>
    </source>
</evidence>
<keyword evidence="4" id="KW-1185">Reference proteome</keyword>
<keyword evidence="1" id="KW-0238">DNA-binding</keyword>
<gene>
    <name evidence="3" type="ORF">SAMN04487824_12823</name>
</gene>
<dbReference type="GO" id="GO:0003700">
    <property type="term" value="F:DNA-binding transcription factor activity"/>
    <property type="evidence" value="ECO:0007669"/>
    <property type="project" value="InterPro"/>
</dbReference>
<organism evidence="3 4">
    <name type="scientific">Parafannyhessea umbonata</name>
    <dbReference type="NCBI Taxonomy" id="604330"/>
    <lineage>
        <taxon>Bacteria</taxon>
        <taxon>Bacillati</taxon>
        <taxon>Actinomycetota</taxon>
        <taxon>Coriobacteriia</taxon>
        <taxon>Coriobacteriales</taxon>
        <taxon>Atopobiaceae</taxon>
        <taxon>Parafannyhessea</taxon>
    </lineage>
</organism>
<dbReference type="GO" id="GO:0003677">
    <property type="term" value="F:DNA binding"/>
    <property type="evidence" value="ECO:0007669"/>
    <property type="project" value="UniProtKB-KW"/>
</dbReference>
<dbReference type="InterPro" id="IPR000551">
    <property type="entry name" value="MerR-type_HTH_dom"/>
</dbReference>
<evidence type="ECO:0000313" key="4">
    <source>
        <dbReference type="Proteomes" id="UP000198528"/>
    </source>
</evidence>
<evidence type="ECO:0000313" key="3">
    <source>
        <dbReference type="EMBL" id="SDC62158.1"/>
    </source>
</evidence>
<dbReference type="STRING" id="604330.SAMN04489857_0828"/>
<dbReference type="InterPro" id="IPR009061">
    <property type="entry name" value="DNA-bd_dom_put_sf"/>
</dbReference>
<dbReference type="AlphaFoldDB" id="A0A1G6N2T0"/>
<feature type="domain" description="HTH merR-type" evidence="2">
    <location>
        <begin position="6"/>
        <end position="80"/>
    </location>
</feature>